<dbReference type="Pfam" id="PF00593">
    <property type="entry name" value="TonB_dep_Rec_b-barrel"/>
    <property type="match status" value="1"/>
</dbReference>
<dbReference type="EMBL" id="FPLD01000005">
    <property type="protein sequence ID" value="SGY82194.1"/>
    <property type="molecule type" value="Genomic_DNA"/>
</dbReference>
<protein>
    <submittedName>
        <fullName evidence="15">Uncharacterized protein</fullName>
    </submittedName>
</protein>
<evidence type="ECO:0000256" key="11">
    <source>
        <dbReference type="PROSITE-ProRule" id="PRU01360"/>
    </source>
</evidence>
<comment type="subcellular location">
    <subcellularLocation>
        <location evidence="1 11">Cell outer membrane</location>
        <topology evidence="1 11">Multi-pass membrane protein</topology>
    </subcellularLocation>
</comment>
<dbReference type="GO" id="GO:0015344">
    <property type="term" value="F:siderophore uptake transmembrane transporter activity"/>
    <property type="evidence" value="ECO:0007669"/>
    <property type="project" value="TreeGrafter"/>
</dbReference>
<evidence type="ECO:0000259" key="13">
    <source>
        <dbReference type="Pfam" id="PF00593"/>
    </source>
</evidence>
<keyword evidence="7 12" id="KW-0798">TonB box</keyword>
<evidence type="ECO:0000256" key="1">
    <source>
        <dbReference type="ARBA" id="ARBA00004571"/>
    </source>
</evidence>
<dbReference type="PANTHER" id="PTHR30069:SF29">
    <property type="entry name" value="HEMOGLOBIN AND HEMOGLOBIN-HAPTOGLOBIN-BINDING PROTEIN 1-RELATED"/>
    <property type="match status" value="1"/>
</dbReference>
<dbReference type="Gene3D" id="2.170.130.10">
    <property type="entry name" value="TonB-dependent receptor, plug domain"/>
    <property type="match status" value="1"/>
</dbReference>
<reference evidence="15 16" key="1">
    <citation type="submission" date="2016-11" db="EMBL/GenBank/DDBJ databases">
        <authorList>
            <person name="Jaros S."/>
            <person name="Januszkiewicz K."/>
            <person name="Wedrychowicz H."/>
        </authorList>
    </citation>
    <scope>NUCLEOTIDE SEQUENCE [LARGE SCALE GENOMIC DNA]</scope>
    <source>
        <strain evidence="15">NVI 5450</strain>
    </source>
</reference>
<dbReference type="Proteomes" id="UP000183794">
    <property type="component" value="Unassembled WGS sequence"/>
</dbReference>
<evidence type="ECO:0000256" key="9">
    <source>
        <dbReference type="ARBA" id="ARBA00023170"/>
    </source>
</evidence>
<accession>A0A1L0D6N8</accession>
<evidence type="ECO:0000256" key="8">
    <source>
        <dbReference type="ARBA" id="ARBA00023136"/>
    </source>
</evidence>
<dbReference type="OrthoDB" id="9760494at2"/>
<evidence type="ECO:0000256" key="6">
    <source>
        <dbReference type="ARBA" id="ARBA00022729"/>
    </source>
</evidence>
<comment type="similarity">
    <text evidence="2">Belongs to the TonB-dependent receptor family. Hemoglobin/haptoglobin binding protein subfamily.</text>
</comment>
<feature type="domain" description="TonB-dependent receptor plug" evidence="14">
    <location>
        <begin position="44"/>
        <end position="147"/>
    </location>
</feature>
<keyword evidence="3 11" id="KW-0813">Transport</keyword>
<organism evidence="15 16">
    <name type="scientific">Moritella viscosa</name>
    <dbReference type="NCBI Taxonomy" id="80854"/>
    <lineage>
        <taxon>Bacteria</taxon>
        <taxon>Pseudomonadati</taxon>
        <taxon>Pseudomonadota</taxon>
        <taxon>Gammaproteobacteria</taxon>
        <taxon>Alteromonadales</taxon>
        <taxon>Moritellaceae</taxon>
        <taxon>Moritella</taxon>
    </lineage>
</organism>
<keyword evidence="5 11" id="KW-0812">Transmembrane</keyword>
<evidence type="ECO:0000313" key="16">
    <source>
        <dbReference type="Proteomes" id="UP000183794"/>
    </source>
</evidence>
<evidence type="ECO:0000256" key="2">
    <source>
        <dbReference type="ARBA" id="ARBA00008143"/>
    </source>
</evidence>
<keyword evidence="9" id="KW-0675">Receptor</keyword>
<dbReference type="InterPro" id="IPR036942">
    <property type="entry name" value="Beta-barrel_TonB_sf"/>
</dbReference>
<dbReference type="InterPro" id="IPR037066">
    <property type="entry name" value="Plug_dom_sf"/>
</dbReference>
<dbReference type="GO" id="GO:0044718">
    <property type="term" value="P:siderophore transmembrane transport"/>
    <property type="evidence" value="ECO:0007669"/>
    <property type="project" value="TreeGrafter"/>
</dbReference>
<dbReference type="Gene3D" id="2.40.170.20">
    <property type="entry name" value="TonB-dependent receptor, beta-barrel domain"/>
    <property type="match status" value="1"/>
</dbReference>
<dbReference type="InterPro" id="IPR039426">
    <property type="entry name" value="TonB-dep_rcpt-like"/>
</dbReference>
<dbReference type="InterPro" id="IPR000531">
    <property type="entry name" value="Beta-barrel_TonB"/>
</dbReference>
<evidence type="ECO:0000313" key="15">
    <source>
        <dbReference type="EMBL" id="SGY82194.1"/>
    </source>
</evidence>
<evidence type="ECO:0000259" key="14">
    <source>
        <dbReference type="Pfam" id="PF07715"/>
    </source>
</evidence>
<keyword evidence="6" id="KW-0732">Signal</keyword>
<dbReference type="RefSeq" id="WP_075517895.1">
    <property type="nucleotide sequence ID" value="NZ_FPLD01000005.1"/>
</dbReference>
<evidence type="ECO:0000256" key="7">
    <source>
        <dbReference type="ARBA" id="ARBA00023077"/>
    </source>
</evidence>
<evidence type="ECO:0000256" key="10">
    <source>
        <dbReference type="ARBA" id="ARBA00023237"/>
    </source>
</evidence>
<dbReference type="PANTHER" id="PTHR30069">
    <property type="entry name" value="TONB-DEPENDENT OUTER MEMBRANE RECEPTOR"/>
    <property type="match status" value="1"/>
</dbReference>
<evidence type="ECO:0000256" key="4">
    <source>
        <dbReference type="ARBA" id="ARBA00022452"/>
    </source>
</evidence>
<feature type="domain" description="TonB-dependent receptor-like beta-barrel" evidence="13">
    <location>
        <begin position="254"/>
        <end position="699"/>
    </location>
</feature>
<dbReference type="InterPro" id="IPR012910">
    <property type="entry name" value="Plug_dom"/>
</dbReference>
<keyword evidence="4 11" id="KW-1134">Transmembrane beta strand</keyword>
<gene>
    <name evidence="15" type="ORF">NVI5450_0118</name>
</gene>
<dbReference type="PROSITE" id="PS52016">
    <property type="entry name" value="TONB_DEPENDENT_REC_3"/>
    <property type="match status" value="1"/>
</dbReference>
<dbReference type="NCBIfam" id="TIGR01786">
    <property type="entry name" value="TonB-hemlactrns"/>
    <property type="match status" value="1"/>
</dbReference>
<keyword evidence="10 11" id="KW-0998">Cell outer membrane</keyword>
<dbReference type="AlphaFoldDB" id="A0A1L0D6N8"/>
<sequence>MNKLILLPLTILTFNAYSSDITTFEEVLVKAKKEPILNKANIEISNKEIDNEMAGDINDLVKGELGVSVVQKGRAGTSGFNIRGVSEDRVAILVDGIHQGESFDNEIYKGYGYFNGSINDIELDSVKSVAIKKGSDSLFTGSGSLGGSVSFKTKDAEDIILPSNQYGFYNKTVYGSKNNETKNTTGIAFKKEYGDLLVLYTDVNGHELETRDRGVDIYGPARSRPDPVDNKSFNLLVKSQLKPNKNNNIIMTYEQFKSNKDINEKSWAIYGNDHRLINSSVDRRRYSIEWEHLSNNVYFDKLSTKIYNQKIDQTDDSYVYDFKGEKLTKNYKRSIKQDSFGIEQKVTSKSYNLFSLPMKNNFMLGYQRKKLQNDNVDILISSWSGKSVSKNNIIEPVTTDSFYMAATHEMLISDSELISFGARYDQFNNDVSLSGKNTFNHLYGKELTVPKDTRFSGLSLSAIYDNQLTDEINIKYKINSGFRAPTATELYFSYGGKESANRIEPNQSLKQETGLTNEFNFEYTADDWKLSLNPYYTYYRGFIDLKPKDKKMLNKYYIPGSTHKGTQKYWIQNYMQYTNVNKAYIYGLDINFEFNLSTLLNVYNDIKYESKLSYSKGKGSDGDYLMGVNPLEFINNIIYNTDTYRLGLYTNYITQKNPKDTVRDGKEWKYTSDSVFLVDLVMNYAITDNIKISGGLFNILDKKYKTWDSVRSIPKFGTTNMVDLAEKGLNRFTAPGINYKLGLEINF</sequence>
<dbReference type="SUPFAM" id="SSF56935">
    <property type="entry name" value="Porins"/>
    <property type="match status" value="1"/>
</dbReference>
<evidence type="ECO:0000256" key="3">
    <source>
        <dbReference type="ARBA" id="ARBA00022448"/>
    </source>
</evidence>
<dbReference type="InterPro" id="IPR010949">
    <property type="entry name" value="TonB_Hb/transfer/lactofer_rcpt"/>
</dbReference>
<proteinExistence type="inferred from homology"/>
<dbReference type="GO" id="GO:0009279">
    <property type="term" value="C:cell outer membrane"/>
    <property type="evidence" value="ECO:0007669"/>
    <property type="project" value="UniProtKB-SubCell"/>
</dbReference>
<dbReference type="Pfam" id="PF07715">
    <property type="entry name" value="Plug"/>
    <property type="match status" value="1"/>
</dbReference>
<keyword evidence="8 11" id="KW-0472">Membrane</keyword>
<name>A0A1L0D6N8_9GAMM</name>
<evidence type="ECO:0000256" key="5">
    <source>
        <dbReference type="ARBA" id="ARBA00022692"/>
    </source>
</evidence>
<evidence type="ECO:0000256" key="12">
    <source>
        <dbReference type="RuleBase" id="RU003357"/>
    </source>
</evidence>